<reference evidence="13" key="1">
    <citation type="submission" date="2018-11" db="EMBL/GenBank/DDBJ databases">
        <authorList>
            <consortium name="Pathogen Informatics"/>
        </authorList>
    </citation>
    <scope>NUCLEOTIDE SEQUENCE</scope>
</reference>
<evidence type="ECO:0000313" key="14">
    <source>
        <dbReference type="Proteomes" id="UP000784294"/>
    </source>
</evidence>
<gene>
    <name evidence="13" type="ORF">PXEA_LOCUS32526</name>
</gene>
<evidence type="ECO:0000256" key="2">
    <source>
        <dbReference type="ARBA" id="ARBA00022448"/>
    </source>
</evidence>
<keyword evidence="4 11" id="KW-0812">Transmembrane</keyword>
<keyword evidence="7 11" id="KW-0406">Ion transport</keyword>
<keyword evidence="14" id="KW-1185">Reference proteome</keyword>
<evidence type="ECO:0000256" key="8">
    <source>
        <dbReference type="ARBA" id="ARBA00023136"/>
    </source>
</evidence>
<comment type="caution">
    <text evidence="13">The sequence shown here is derived from an EMBL/GenBank/DDBJ whole genome shotgun (WGS) entry which is preliminary data.</text>
</comment>
<dbReference type="InterPro" id="IPR001873">
    <property type="entry name" value="ENaC"/>
</dbReference>
<keyword evidence="10 11" id="KW-0407">Ion channel</keyword>
<comment type="similarity">
    <text evidence="11">Belongs to the amiloride-sensitive sodium channel (TC 1.A.6) family.</text>
</comment>
<dbReference type="AlphaFoldDB" id="A0A3S5B349"/>
<keyword evidence="9 11" id="KW-0739">Sodium transport</keyword>
<evidence type="ECO:0000313" key="13">
    <source>
        <dbReference type="EMBL" id="VEL39086.1"/>
    </source>
</evidence>
<keyword evidence="5 12" id="KW-1133">Transmembrane helix</keyword>
<keyword evidence="2 11" id="KW-0813">Transport</keyword>
<accession>A0A3S5B349</accession>
<evidence type="ECO:0000256" key="3">
    <source>
        <dbReference type="ARBA" id="ARBA00022461"/>
    </source>
</evidence>
<evidence type="ECO:0000256" key="5">
    <source>
        <dbReference type="ARBA" id="ARBA00022989"/>
    </source>
</evidence>
<keyword evidence="3 11" id="KW-0894">Sodium channel</keyword>
<dbReference type="GO" id="GO:0005272">
    <property type="term" value="F:sodium channel activity"/>
    <property type="evidence" value="ECO:0007669"/>
    <property type="project" value="UniProtKB-KW"/>
</dbReference>
<keyword evidence="8 12" id="KW-0472">Membrane</keyword>
<keyword evidence="6" id="KW-0915">Sodium</keyword>
<dbReference type="Pfam" id="PF00858">
    <property type="entry name" value="ASC"/>
    <property type="match status" value="1"/>
</dbReference>
<dbReference type="EMBL" id="CAAALY010260034">
    <property type="protein sequence ID" value="VEL39086.1"/>
    <property type="molecule type" value="Genomic_DNA"/>
</dbReference>
<evidence type="ECO:0000256" key="11">
    <source>
        <dbReference type="RuleBase" id="RU000679"/>
    </source>
</evidence>
<comment type="subcellular location">
    <subcellularLocation>
        <location evidence="1">Membrane</location>
        <topology evidence="1">Multi-pass membrane protein</topology>
    </subcellularLocation>
</comment>
<dbReference type="OrthoDB" id="6227556at2759"/>
<dbReference type="Proteomes" id="UP000784294">
    <property type="component" value="Unassembled WGS sequence"/>
</dbReference>
<organism evidence="13 14">
    <name type="scientific">Protopolystoma xenopodis</name>
    <dbReference type="NCBI Taxonomy" id="117903"/>
    <lineage>
        <taxon>Eukaryota</taxon>
        <taxon>Metazoa</taxon>
        <taxon>Spiralia</taxon>
        <taxon>Lophotrochozoa</taxon>
        <taxon>Platyhelminthes</taxon>
        <taxon>Monogenea</taxon>
        <taxon>Polyopisthocotylea</taxon>
        <taxon>Polystomatidea</taxon>
        <taxon>Polystomatidae</taxon>
        <taxon>Protopolystoma</taxon>
    </lineage>
</organism>
<evidence type="ECO:0000256" key="10">
    <source>
        <dbReference type="ARBA" id="ARBA00023303"/>
    </source>
</evidence>
<sequence length="254" mass="27847">MSTSEAMTVSSKRRLFQDVEFTAMSSLAPLVKIFTSSNRAVRLIWTVFSVCMAVLLIILLSLVVLKYLSHSTVLRLDQLTLVDGQQPPAVTLCLGEHIVALDSHRRDTTASSGAGRDAVSSSSFSTPNIVRGVSLPCQQSDDSVVWVSSRDAVSPYYNHTGVPFQVTMLTTPPSIFSLDVIEQVPKPPNLVCTTFQLNANCKPTKFWKMVRVPFVRSIWLCQLIAPATKRRVVTVGVGNPDPSVLISPTDRVDK</sequence>
<evidence type="ECO:0000256" key="6">
    <source>
        <dbReference type="ARBA" id="ARBA00023053"/>
    </source>
</evidence>
<proteinExistence type="inferred from homology"/>
<evidence type="ECO:0000256" key="7">
    <source>
        <dbReference type="ARBA" id="ARBA00023065"/>
    </source>
</evidence>
<name>A0A3S5B349_9PLAT</name>
<evidence type="ECO:0000256" key="1">
    <source>
        <dbReference type="ARBA" id="ARBA00004141"/>
    </source>
</evidence>
<feature type="transmembrane region" description="Helical" evidence="12">
    <location>
        <begin position="43"/>
        <end position="65"/>
    </location>
</feature>
<evidence type="ECO:0000256" key="12">
    <source>
        <dbReference type="SAM" id="Phobius"/>
    </source>
</evidence>
<protein>
    <submittedName>
        <fullName evidence="13">Uncharacterized protein</fullName>
    </submittedName>
</protein>
<dbReference type="GO" id="GO:0016020">
    <property type="term" value="C:membrane"/>
    <property type="evidence" value="ECO:0007669"/>
    <property type="project" value="UniProtKB-SubCell"/>
</dbReference>
<evidence type="ECO:0000256" key="9">
    <source>
        <dbReference type="ARBA" id="ARBA00023201"/>
    </source>
</evidence>
<evidence type="ECO:0000256" key="4">
    <source>
        <dbReference type="ARBA" id="ARBA00022692"/>
    </source>
</evidence>